<feature type="transmembrane region" description="Helical" evidence="6">
    <location>
        <begin position="134"/>
        <end position="152"/>
    </location>
</feature>
<dbReference type="AlphaFoldDB" id="A0A2C9DYV7"/>
<organism evidence="7 8">
    <name type="scientific">Ureaplasma parvum serovar 3 (strain ATCC 27815 / 27 / NCTC 11736)</name>
    <dbReference type="NCBI Taxonomy" id="505682"/>
    <lineage>
        <taxon>Bacteria</taxon>
        <taxon>Bacillati</taxon>
        <taxon>Mycoplasmatota</taxon>
        <taxon>Mycoplasmoidales</taxon>
        <taxon>Mycoplasmoidaceae</taxon>
        <taxon>Ureaplasma</taxon>
    </lineage>
</organism>
<reference evidence="7 8" key="1">
    <citation type="submission" date="2008-02" db="EMBL/GenBank/DDBJ databases">
        <title>Genome sequence of Ureaplasma parvum serovar 3.</title>
        <authorList>
            <person name="Methe B.A."/>
            <person name="Glass J."/>
            <person name="Waites K."/>
            <person name="Shrivastava S."/>
        </authorList>
    </citation>
    <scope>NUCLEOTIDE SEQUENCE [LARGE SCALE GENOMIC DNA]</scope>
    <source>
        <strain evidence="8">ATCC 27815 / 27 / NCTC 11736</strain>
    </source>
</reference>
<accession>A0A2C9DYV7</accession>
<keyword evidence="5 6" id="KW-0472">Membrane</keyword>
<evidence type="ECO:0000256" key="2">
    <source>
        <dbReference type="ARBA" id="ARBA00022475"/>
    </source>
</evidence>
<keyword evidence="4 6" id="KW-1133">Transmembrane helix</keyword>
<keyword evidence="2" id="KW-1003">Cell membrane</keyword>
<evidence type="ECO:0000313" key="8">
    <source>
        <dbReference type="Proteomes" id="UP000002162"/>
    </source>
</evidence>
<feature type="transmembrane region" description="Helical" evidence="6">
    <location>
        <begin position="71"/>
        <end position="93"/>
    </location>
</feature>
<evidence type="ECO:0000256" key="5">
    <source>
        <dbReference type="ARBA" id="ARBA00023136"/>
    </source>
</evidence>
<evidence type="ECO:0000256" key="1">
    <source>
        <dbReference type="ARBA" id="ARBA00004651"/>
    </source>
</evidence>
<dbReference type="InterPro" id="IPR051461">
    <property type="entry name" value="UPF0750_membrane"/>
</dbReference>
<dbReference type="Pfam" id="PF02588">
    <property type="entry name" value="YitT_membrane"/>
    <property type="match status" value="2"/>
</dbReference>
<feature type="transmembrane region" description="Helical" evidence="6">
    <location>
        <begin position="341"/>
        <end position="363"/>
    </location>
</feature>
<gene>
    <name evidence="7" type="ordered locus">UPA3_0604</name>
</gene>
<dbReference type="RefSeq" id="WP_006689046.1">
    <property type="nucleotide sequence ID" value="NC_010503.1"/>
</dbReference>
<comment type="subcellular location">
    <subcellularLocation>
        <location evidence="1">Cell membrane</location>
        <topology evidence="1">Multi-pass membrane protein</topology>
    </subcellularLocation>
</comment>
<dbReference type="PANTHER" id="PTHR33545">
    <property type="entry name" value="UPF0750 MEMBRANE PROTEIN YITT-RELATED"/>
    <property type="match status" value="1"/>
</dbReference>
<evidence type="ECO:0000313" key="7">
    <source>
        <dbReference type="EMBL" id="ACA33135.1"/>
    </source>
</evidence>
<name>A0A2C9DYV7_UREP2</name>
<evidence type="ECO:0000256" key="6">
    <source>
        <dbReference type="SAM" id="Phobius"/>
    </source>
</evidence>
<feature type="transmembrane region" description="Helical" evidence="6">
    <location>
        <begin position="159"/>
        <end position="177"/>
    </location>
</feature>
<dbReference type="EMBL" id="CP000942">
    <property type="protein sequence ID" value="ACA33135.1"/>
    <property type="molecule type" value="Genomic_DNA"/>
</dbReference>
<feature type="transmembrane region" description="Helical" evidence="6">
    <location>
        <begin position="298"/>
        <end position="320"/>
    </location>
</feature>
<proteinExistence type="predicted"/>
<dbReference type="InterPro" id="IPR003740">
    <property type="entry name" value="YitT"/>
</dbReference>
<keyword evidence="3 6" id="KW-0812">Transmembrane</keyword>
<protein>
    <submittedName>
        <fullName evidence="7">Putative membrane protein</fullName>
    </submittedName>
</protein>
<dbReference type="Proteomes" id="UP000002162">
    <property type="component" value="Chromosome"/>
</dbReference>
<evidence type="ECO:0000256" key="4">
    <source>
        <dbReference type="ARBA" id="ARBA00022989"/>
    </source>
</evidence>
<feature type="transmembrane region" description="Helical" evidence="6">
    <location>
        <begin position="383"/>
        <end position="401"/>
    </location>
</feature>
<evidence type="ECO:0000256" key="3">
    <source>
        <dbReference type="ARBA" id="ARBA00022692"/>
    </source>
</evidence>
<dbReference type="HOGENOM" id="CLU_043038_1_0_14"/>
<dbReference type="GO" id="GO:0005886">
    <property type="term" value="C:plasma membrane"/>
    <property type="evidence" value="ECO:0007669"/>
    <property type="project" value="UniProtKB-SubCell"/>
</dbReference>
<dbReference type="KEGG" id="upa:UPA3_0604"/>
<dbReference type="GeneID" id="29672665"/>
<dbReference type="PANTHER" id="PTHR33545:SF5">
    <property type="entry name" value="UPF0750 MEMBRANE PROTEIN YITT"/>
    <property type="match status" value="1"/>
</dbReference>
<sequence>MSNNEEKTHHKNKIKKIFNWTNKTKEVLRTENNLLKQISNEATIQQSVQIEKIRYKAGLLKFAALYSTKKIFLRYLIIVIFSLLASLLVLLLVHNTGIYSAGIMGTSQGIARILQSIMISNHSSPKEAKLAYDIMFWLFAIFVNIPLLIFSYKKIGKHFTLMTLTYIITVQVFGFALSQIPNVEKIMIFGDNRLSYPPINLFFTNGILDEKIVKNIETGVLNYSNITNSKIADEFMHYVQANPNATIGDLFHLNQSLTYRQSLYEFAKPLYIFHDLIINKVQILSWVDPDQASKIPSILIYAVIYPIFDGIFLSIVYIAGGSSGGTDIISFWYSKKYGKPTGSILTYFNVATLIIGIVLGSFIPAGMINSRYWDAQYFFSPNMVASILASIVLGIVFNIYFPKHKSLKIQVYSKNVNAIIENLRANDFNNSITLNSLSDSLTLRTNYSLEIISPYIELPSLIHLVRDIDKNCLIVIYPIIDIDGEMVVKKSTIS</sequence>